<feature type="region of interest" description="Disordered" evidence="1">
    <location>
        <begin position="31"/>
        <end position="61"/>
    </location>
</feature>
<keyword evidence="2" id="KW-0472">Membrane</keyword>
<accession>A0A840ZHE4</accession>
<evidence type="ECO:0000256" key="1">
    <source>
        <dbReference type="SAM" id="MobiDB-lite"/>
    </source>
</evidence>
<proteinExistence type="predicted"/>
<gene>
    <name evidence="3" type="ORF">HNR00_001265</name>
</gene>
<keyword evidence="2" id="KW-0812">Transmembrane</keyword>
<evidence type="ECO:0000313" key="4">
    <source>
        <dbReference type="Proteomes" id="UP000583454"/>
    </source>
</evidence>
<name>A0A840ZHE4_9HYPH</name>
<dbReference type="Proteomes" id="UP000583454">
    <property type="component" value="Unassembled WGS sequence"/>
</dbReference>
<feature type="compositionally biased region" description="Polar residues" evidence="1">
    <location>
        <begin position="50"/>
        <end position="61"/>
    </location>
</feature>
<comment type="caution">
    <text evidence="3">The sequence shown here is derived from an EMBL/GenBank/DDBJ whole genome shotgun (WGS) entry which is preliminary data.</text>
</comment>
<evidence type="ECO:0000256" key="2">
    <source>
        <dbReference type="SAM" id="Phobius"/>
    </source>
</evidence>
<keyword evidence="2" id="KW-1133">Transmembrane helix</keyword>
<organism evidence="3 4">
    <name type="scientific">Methylorubrum rhodinum</name>
    <dbReference type="NCBI Taxonomy" id="29428"/>
    <lineage>
        <taxon>Bacteria</taxon>
        <taxon>Pseudomonadati</taxon>
        <taxon>Pseudomonadota</taxon>
        <taxon>Alphaproteobacteria</taxon>
        <taxon>Hyphomicrobiales</taxon>
        <taxon>Methylobacteriaceae</taxon>
        <taxon>Methylorubrum</taxon>
    </lineage>
</organism>
<feature type="transmembrane region" description="Helical" evidence="2">
    <location>
        <begin position="6"/>
        <end position="27"/>
    </location>
</feature>
<dbReference type="AlphaFoldDB" id="A0A840ZHE4"/>
<dbReference type="RefSeq" id="WP_183566597.1">
    <property type="nucleotide sequence ID" value="NZ_JACHOP010000004.1"/>
</dbReference>
<protein>
    <submittedName>
        <fullName evidence="3">Uncharacterized protein</fullName>
    </submittedName>
</protein>
<reference evidence="3 4" key="1">
    <citation type="submission" date="2020-08" db="EMBL/GenBank/DDBJ databases">
        <title>Genomic Encyclopedia of Type Strains, Phase IV (KMG-IV): sequencing the most valuable type-strain genomes for metagenomic binning, comparative biology and taxonomic classification.</title>
        <authorList>
            <person name="Goeker M."/>
        </authorList>
    </citation>
    <scope>NUCLEOTIDE SEQUENCE [LARGE SCALE GENOMIC DNA]</scope>
    <source>
        <strain evidence="3 4">DSM 2163</strain>
    </source>
</reference>
<sequence>MPEWLHVTLGLLGGLAVLAAVFAVACFPRSRREKPSRLAPPSGRSDHDITTNYTNGITPDV</sequence>
<evidence type="ECO:0000313" key="3">
    <source>
        <dbReference type="EMBL" id="MBB5756565.1"/>
    </source>
</evidence>
<keyword evidence="4" id="KW-1185">Reference proteome</keyword>
<dbReference type="EMBL" id="JACHOP010000004">
    <property type="protein sequence ID" value="MBB5756565.1"/>
    <property type="molecule type" value="Genomic_DNA"/>
</dbReference>